<dbReference type="InterPro" id="IPR021719">
    <property type="entry name" value="Prot_inh_I78"/>
</dbReference>
<dbReference type="KEGG" id="lcic:INQ41_00235"/>
<dbReference type="PANTHER" id="PTHR39600:SF1">
    <property type="entry name" value="PEPTIDASE INHIBITOR I78 FAMILY PROTEIN"/>
    <property type="match status" value="1"/>
</dbReference>
<dbReference type="Gene3D" id="3.30.10.10">
    <property type="entry name" value="Trypsin Inhibitor V, subunit A"/>
    <property type="match status" value="1"/>
</dbReference>
<dbReference type="RefSeq" id="WP_193985210.1">
    <property type="nucleotide sequence ID" value="NZ_CP063656.1"/>
</dbReference>
<dbReference type="Pfam" id="PF11720">
    <property type="entry name" value="Inhibitor_I78"/>
    <property type="match status" value="1"/>
</dbReference>
<dbReference type="EMBL" id="CP063656">
    <property type="protein sequence ID" value="QOW19570.1"/>
    <property type="molecule type" value="Genomic_DNA"/>
</dbReference>
<evidence type="ECO:0000256" key="1">
    <source>
        <dbReference type="SAM" id="SignalP"/>
    </source>
</evidence>
<feature type="signal peptide" evidence="1">
    <location>
        <begin position="1"/>
        <end position="27"/>
    </location>
</feature>
<dbReference type="AlphaFoldDB" id="A0A7S6UFX4"/>
<keyword evidence="3" id="KW-1185">Reference proteome</keyword>
<evidence type="ECO:0008006" key="4">
    <source>
        <dbReference type="Google" id="ProtNLM"/>
    </source>
</evidence>
<dbReference type="Proteomes" id="UP000594059">
    <property type="component" value="Chromosome"/>
</dbReference>
<evidence type="ECO:0000313" key="2">
    <source>
        <dbReference type="EMBL" id="QOW19570.1"/>
    </source>
</evidence>
<name>A0A7S6UFX4_9GAMM</name>
<gene>
    <name evidence="2" type="ORF">INQ41_00235</name>
</gene>
<keyword evidence="1" id="KW-0732">Signal</keyword>
<protein>
    <recommendedName>
        <fullName evidence="4">Peptidase inhibitor I78 family protein</fullName>
    </recommendedName>
</protein>
<evidence type="ECO:0000313" key="3">
    <source>
        <dbReference type="Proteomes" id="UP000594059"/>
    </source>
</evidence>
<feature type="chain" id="PRO_5033007304" description="Peptidase inhibitor I78 family protein" evidence="1">
    <location>
        <begin position="28"/>
        <end position="98"/>
    </location>
</feature>
<dbReference type="PROSITE" id="PS51257">
    <property type="entry name" value="PROKAR_LIPOPROTEIN"/>
    <property type="match status" value="1"/>
</dbReference>
<proteinExistence type="predicted"/>
<reference evidence="2 3" key="1">
    <citation type="submission" date="2020-10" db="EMBL/GenBank/DDBJ databases">
        <title>complete genome sequencing of Lysobacter sp. H21R20.</title>
        <authorList>
            <person name="Bae J.-W."/>
            <person name="Lee S.-Y."/>
        </authorList>
    </citation>
    <scope>NUCLEOTIDE SEQUENCE [LARGE SCALE GENOMIC DNA]</scope>
    <source>
        <strain evidence="2 3">H21R20</strain>
    </source>
</reference>
<dbReference type="PANTHER" id="PTHR39600">
    <property type="entry name" value="PEPTIDASE INHIBITOR I78 FAMILY PROTEIN"/>
    <property type="match status" value="1"/>
</dbReference>
<sequence length="98" mass="10358">MIRTALSAATLVLVAAACTTMPPPPMAQQTGESCTTDTIGWVIGQAATPEVVERARFESYSRDVRVIEPGMAVTLDYRGDRLNLHVNSAGAIHQAACG</sequence>
<organism evidence="2 3">
    <name type="scientific">Novilysobacter ciconiae</name>
    <dbReference type="NCBI Taxonomy" id="2781022"/>
    <lineage>
        <taxon>Bacteria</taxon>
        <taxon>Pseudomonadati</taxon>
        <taxon>Pseudomonadota</taxon>
        <taxon>Gammaproteobacteria</taxon>
        <taxon>Lysobacterales</taxon>
        <taxon>Lysobacteraceae</taxon>
        <taxon>Novilysobacter</taxon>
    </lineage>
</organism>
<accession>A0A7S6UFX4</accession>